<feature type="coiled-coil region" evidence="1">
    <location>
        <begin position="73"/>
        <end position="100"/>
    </location>
</feature>
<gene>
    <name evidence="3" type="ORF">VNO78_35141</name>
</gene>
<organism evidence="3 4">
    <name type="scientific">Psophocarpus tetragonolobus</name>
    <name type="common">Winged bean</name>
    <name type="synonym">Dolichos tetragonolobus</name>
    <dbReference type="NCBI Taxonomy" id="3891"/>
    <lineage>
        <taxon>Eukaryota</taxon>
        <taxon>Viridiplantae</taxon>
        <taxon>Streptophyta</taxon>
        <taxon>Embryophyta</taxon>
        <taxon>Tracheophyta</taxon>
        <taxon>Spermatophyta</taxon>
        <taxon>Magnoliopsida</taxon>
        <taxon>eudicotyledons</taxon>
        <taxon>Gunneridae</taxon>
        <taxon>Pentapetalae</taxon>
        <taxon>rosids</taxon>
        <taxon>fabids</taxon>
        <taxon>Fabales</taxon>
        <taxon>Fabaceae</taxon>
        <taxon>Papilionoideae</taxon>
        <taxon>50 kb inversion clade</taxon>
        <taxon>NPAAA clade</taxon>
        <taxon>indigoferoid/millettioid clade</taxon>
        <taxon>Phaseoleae</taxon>
        <taxon>Psophocarpus</taxon>
    </lineage>
</organism>
<protein>
    <submittedName>
        <fullName evidence="3">Uncharacterized protein</fullName>
    </submittedName>
</protein>
<keyword evidence="4" id="KW-1185">Reference proteome</keyword>
<keyword evidence="1" id="KW-0175">Coiled coil</keyword>
<evidence type="ECO:0000256" key="2">
    <source>
        <dbReference type="SAM" id="MobiDB-lite"/>
    </source>
</evidence>
<evidence type="ECO:0000256" key="1">
    <source>
        <dbReference type="SAM" id="Coils"/>
    </source>
</evidence>
<feature type="region of interest" description="Disordered" evidence="2">
    <location>
        <begin position="152"/>
        <end position="174"/>
    </location>
</feature>
<reference evidence="3 4" key="1">
    <citation type="submission" date="2024-01" db="EMBL/GenBank/DDBJ databases">
        <title>The genomes of 5 underutilized Papilionoideae crops provide insights into root nodulation and disease resistanc.</title>
        <authorList>
            <person name="Jiang F."/>
        </authorList>
    </citation>
    <scope>NUCLEOTIDE SEQUENCE [LARGE SCALE GENOMIC DNA]</scope>
    <source>
        <strain evidence="3">DUOXIRENSHENG_FW03</strain>
        <tissue evidence="3">Leaves</tissue>
    </source>
</reference>
<dbReference type="EMBL" id="JAYMYS010000040">
    <property type="protein sequence ID" value="KAK7375829.1"/>
    <property type="molecule type" value="Genomic_DNA"/>
</dbReference>
<feature type="region of interest" description="Disordered" evidence="2">
    <location>
        <begin position="270"/>
        <end position="325"/>
    </location>
</feature>
<accession>A0AAN9RLB5</accession>
<sequence>MLYLLAPYRLKHKGAIPAIHIAMALANNLNRLLLLIHGLILSYSPVSYSLLLLFPTYTYSLIADWLLLRREGHELKERRKTRSKQELQQLECQGQEEAREVSFGKQAPQLIRLSERAGTYYLQAETGQQTYGHLIAKVVTMRHACRKRALVGEPVGRGDDPPNSHQKSPEHKRNLELRIETKRTTSILGAEPSPSSVAKLKRSTVLRPTTFLFQVRRGLRRRHWREVGMVANQGSEIETINRKRVYLTYLTQRLEYRFHTARVIGSNPIVGEDQGAGNPNGKPFTAPHDSFAKRSLRRTPASASKEVSKIPPGDQVKVNSPEQIF</sequence>
<comment type="caution">
    <text evidence="3">The sequence shown here is derived from an EMBL/GenBank/DDBJ whole genome shotgun (WGS) entry which is preliminary data.</text>
</comment>
<dbReference type="Proteomes" id="UP001386955">
    <property type="component" value="Unassembled WGS sequence"/>
</dbReference>
<evidence type="ECO:0000313" key="4">
    <source>
        <dbReference type="Proteomes" id="UP001386955"/>
    </source>
</evidence>
<dbReference type="AlphaFoldDB" id="A0AAN9RLB5"/>
<evidence type="ECO:0000313" key="3">
    <source>
        <dbReference type="EMBL" id="KAK7375829.1"/>
    </source>
</evidence>
<proteinExistence type="predicted"/>
<feature type="compositionally biased region" description="Basic and acidic residues" evidence="2">
    <location>
        <begin position="156"/>
        <end position="174"/>
    </location>
</feature>
<name>A0AAN9RLB5_PSOTE</name>